<reference evidence="1" key="1">
    <citation type="submission" date="2017-05" db="UniProtKB">
        <authorList>
            <consortium name="EnsemblMetazoa"/>
        </authorList>
    </citation>
    <scope>IDENTIFICATION</scope>
</reference>
<evidence type="ECO:0000313" key="1">
    <source>
        <dbReference type="EnsemblMetazoa" id="Aqu2.1.11786_001"/>
    </source>
</evidence>
<accession>A0A1X7TB54</accession>
<proteinExistence type="predicted"/>
<protein>
    <submittedName>
        <fullName evidence="1">Uncharacterized protein</fullName>
    </submittedName>
</protein>
<organism evidence="1">
    <name type="scientific">Amphimedon queenslandica</name>
    <name type="common">Sponge</name>
    <dbReference type="NCBI Taxonomy" id="400682"/>
    <lineage>
        <taxon>Eukaryota</taxon>
        <taxon>Metazoa</taxon>
        <taxon>Porifera</taxon>
        <taxon>Demospongiae</taxon>
        <taxon>Heteroscleromorpha</taxon>
        <taxon>Haplosclerida</taxon>
        <taxon>Niphatidae</taxon>
        <taxon>Amphimedon</taxon>
    </lineage>
</organism>
<dbReference type="InParanoid" id="A0A1X7TB54"/>
<dbReference type="AlphaFoldDB" id="A0A1X7TB54"/>
<name>A0A1X7TB54_AMPQE</name>
<sequence>DVVLTYGLWEEIRVDCGAEFFFNTLHSREVVFPEWLNRHSTFCTNTLNSEVNS</sequence>
<dbReference type="EnsemblMetazoa" id="Aqu2.1.11786_001">
    <property type="protein sequence ID" value="Aqu2.1.11786_001"/>
    <property type="gene ID" value="Aqu2.1.11786"/>
</dbReference>